<gene>
    <name evidence="1" type="ORF">B9Q02_09790</name>
</gene>
<name>A0A2R6ACQ2_9ARCH</name>
<dbReference type="Proteomes" id="UP000240569">
    <property type="component" value="Unassembled WGS sequence"/>
</dbReference>
<evidence type="ECO:0000313" key="1">
    <source>
        <dbReference type="EMBL" id="PSN84180.1"/>
    </source>
</evidence>
<organism evidence="1 2">
    <name type="scientific">Candidatus Marsarchaeota G1 archaeon BE_D</name>
    <dbReference type="NCBI Taxonomy" id="1978156"/>
    <lineage>
        <taxon>Archaea</taxon>
        <taxon>Candidatus Marsarchaeota</taxon>
        <taxon>Candidatus Marsarchaeota group 1</taxon>
    </lineage>
</organism>
<evidence type="ECO:0000313" key="2">
    <source>
        <dbReference type="Proteomes" id="UP000240569"/>
    </source>
</evidence>
<sequence length="115" mass="13162">MASLDFQIRELKWEDAFDVIRNYLSLVDELSVNLWLGVTTPLQKPDLPYEVKWFADLYSSVLQGNAVAYVAEADERVVGMCEVRRRSTRAESCHVSVCMSIKSMGKRNREGFHST</sequence>
<reference evidence="1 2" key="1">
    <citation type="submission" date="2017-04" db="EMBL/GenBank/DDBJ databases">
        <title>Novel microbial lineages endemic to geothermal iron-oxide mats fill important gaps in the evolutionary history of Archaea.</title>
        <authorList>
            <person name="Jay Z.J."/>
            <person name="Beam J.P."/>
            <person name="Dlakic M."/>
            <person name="Rusch D.B."/>
            <person name="Kozubal M.A."/>
            <person name="Inskeep W.P."/>
        </authorList>
    </citation>
    <scope>NUCLEOTIDE SEQUENCE [LARGE SCALE GENOMIC DNA]</scope>
    <source>
        <strain evidence="1">BE_D</strain>
    </source>
</reference>
<proteinExistence type="predicted"/>
<comment type="caution">
    <text evidence="1">The sequence shown here is derived from an EMBL/GenBank/DDBJ whole genome shotgun (WGS) entry which is preliminary data.</text>
</comment>
<dbReference type="AlphaFoldDB" id="A0A2R6ACQ2"/>
<dbReference type="SUPFAM" id="SSF55729">
    <property type="entry name" value="Acyl-CoA N-acyltransferases (Nat)"/>
    <property type="match status" value="1"/>
</dbReference>
<dbReference type="InterPro" id="IPR016181">
    <property type="entry name" value="Acyl_CoA_acyltransferase"/>
</dbReference>
<dbReference type="EMBL" id="NEXD01000085">
    <property type="protein sequence ID" value="PSN84180.1"/>
    <property type="molecule type" value="Genomic_DNA"/>
</dbReference>
<dbReference type="Gene3D" id="3.40.630.30">
    <property type="match status" value="1"/>
</dbReference>
<accession>A0A2R6ACQ2</accession>
<evidence type="ECO:0008006" key="3">
    <source>
        <dbReference type="Google" id="ProtNLM"/>
    </source>
</evidence>
<protein>
    <recommendedName>
        <fullName evidence="3">N-acetyltransferase domain-containing protein</fullName>
    </recommendedName>
</protein>